<dbReference type="InterPro" id="IPR020846">
    <property type="entry name" value="MFS_dom"/>
</dbReference>
<evidence type="ECO:0000256" key="2">
    <source>
        <dbReference type="ARBA" id="ARBA00010992"/>
    </source>
</evidence>
<keyword evidence="3" id="KW-0813">Transport</keyword>
<feature type="domain" description="Major facilitator superfamily (MFS) profile" evidence="8">
    <location>
        <begin position="1"/>
        <end position="407"/>
    </location>
</feature>
<feature type="transmembrane region" description="Helical" evidence="7">
    <location>
        <begin position="90"/>
        <end position="114"/>
    </location>
</feature>
<organism evidence="9 10">
    <name type="scientific">Cytospora mali</name>
    <name type="common">Apple Valsa canker fungus</name>
    <name type="synonym">Valsa mali</name>
    <dbReference type="NCBI Taxonomy" id="578113"/>
    <lineage>
        <taxon>Eukaryota</taxon>
        <taxon>Fungi</taxon>
        <taxon>Dikarya</taxon>
        <taxon>Ascomycota</taxon>
        <taxon>Pezizomycotina</taxon>
        <taxon>Sordariomycetes</taxon>
        <taxon>Sordariomycetidae</taxon>
        <taxon>Diaporthales</taxon>
        <taxon>Cytosporaceae</taxon>
        <taxon>Cytospora</taxon>
    </lineage>
</organism>
<feature type="transmembrane region" description="Helical" evidence="7">
    <location>
        <begin position="355"/>
        <end position="372"/>
    </location>
</feature>
<dbReference type="InterPro" id="IPR003663">
    <property type="entry name" value="Sugar/inositol_transpt"/>
</dbReference>
<evidence type="ECO:0000256" key="4">
    <source>
        <dbReference type="ARBA" id="ARBA00022692"/>
    </source>
</evidence>
<dbReference type="PANTHER" id="PTHR48022">
    <property type="entry name" value="PLASTIDIC GLUCOSE TRANSPORTER 4"/>
    <property type="match status" value="1"/>
</dbReference>
<comment type="similarity">
    <text evidence="2">Belongs to the major facilitator superfamily. Sugar transporter (TC 2.A.1.1) family.</text>
</comment>
<dbReference type="GO" id="GO:0005351">
    <property type="term" value="F:carbohydrate:proton symporter activity"/>
    <property type="evidence" value="ECO:0007669"/>
    <property type="project" value="TreeGrafter"/>
</dbReference>
<protein>
    <submittedName>
        <fullName evidence="9">Lactose permease</fullName>
    </submittedName>
</protein>
<evidence type="ECO:0000256" key="3">
    <source>
        <dbReference type="ARBA" id="ARBA00022448"/>
    </source>
</evidence>
<dbReference type="PROSITE" id="PS00216">
    <property type="entry name" value="SUGAR_TRANSPORT_1"/>
    <property type="match status" value="1"/>
</dbReference>
<evidence type="ECO:0000313" key="9">
    <source>
        <dbReference type="EMBL" id="KUI69084.1"/>
    </source>
</evidence>
<keyword evidence="6 7" id="KW-0472">Membrane</keyword>
<dbReference type="PROSITE" id="PS50850">
    <property type="entry name" value="MFS"/>
    <property type="match status" value="1"/>
</dbReference>
<dbReference type="OrthoDB" id="4540492at2759"/>
<evidence type="ECO:0000256" key="7">
    <source>
        <dbReference type="SAM" id="Phobius"/>
    </source>
</evidence>
<dbReference type="PANTHER" id="PTHR48022:SF2">
    <property type="entry name" value="PLASTIDIC GLUCOSE TRANSPORTER 4"/>
    <property type="match status" value="1"/>
</dbReference>
<evidence type="ECO:0000256" key="6">
    <source>
        <dbReference type="ARBA" id="ARBA00023136"/>
    </source>
</evidence>
<feature type="transmembrane region" description="Helical" evidence="7">
    <location>
        <begin position="319"/>
        <end position="343"/>
    </location>
</feature>
<evidence type="ECO:0000256" key="1">
    <source>
        <dbReference type="ARBA" id="ARBA00004141"/>
    </source>
</evidence>
<keyword evidence="10" id="KW-1185">Reference proteome</keyword>
<feature type="transmembrane region" description="Helical" evidence="7">
    <location>
        <begin position="384"/>
        <end position="403"/>
    </location>
</feature>
<keyword evidence="5 7" id="KW-1133">Transmembrane helix</keyword>
<evidence type="ECO:0000256" key="5">
    <source>
        <dbReference type="ARBA" id="ARBA00022989"/>
    </source>
</evidence>
<dbReference type="Pfam" id="PF00083">
    <property type="entry name" value="Sugar_tr"/>
    <property type="match status" value="1"/>
</dbReference>
<reference evidence="9" key="1">
    <citation type="submission" date="2014-12" db="EMBL/GenBank/DDBJ databases">
        <title>Genome Sequence of Valsa Canker Pathogens Uncovers a Specific Adaption of Colonization on Woody Bark.</title>
        <authorList>
            <person name="Yin Z."/>
            <person name="Liu H."/>
            <person name="Gao X."/>
            <person name="Li Z."/>
            <person name="Song N."/>
            <person name="Ke X."/>
            <person name="Dai Q."/>
            <person name="Wu Y."/>
            <person name="Sun Y."/>
            <person name="Xu J.-R."/>
            <person name="Kang Z.K."/>
            <person name="Wang L."/>
            <person name="Huang L."/>
        </authorList>
    </citation>
    <scope>NUCLEOTIDE SEQUENCE [LARGE SCALE GENOMIC DNA]</scope>
    <source>
        <strain evidence="9">03-8</strain>
    </source>
</reference>
<name>A0A194VXY7_CYTMA</name>
<evidence type="ECO:0000313" key="10">
    <source>
        <dbReference type="Proteomes" id="UP000078559"/>
    </source>
</evidence>
<sequence length="458" mass="50388">MINAGSVLGGLFAGQLCDKWGRRAGILASAVLTFIAVAIQASATKEAAFIVGRILLGVSITINGCAAPSWVMEMAHPKNRALLGGLYMAIWYLAAVVVAGISLATYTIPSTWAWRGIAIVRIRTYFDFLNMDPYGQVVPSLLAVCILPFTPESPRWLISQERYEEALQLLAVLHANGDQHNTLVQAEFKQICDVLSYEKQHKKDWMTLIVPKSNLRRFLIVIVLYIGGEVVGSNIVSFYLGIVFENAGITSIRKQVVANLVLMVLNFFSAVGGSVAIEKLGRKAMLLSASVAVTFFLVLMAILSALYGDGSNESASWAYVAIIFLFLLSYSFAWTPLTFVYPIEVLTYTQRAKGLAVGQMACYAFGFVNQYTTPIAINNIGWRYYAINAAWDAVICIIIWYWFVETKGLALEEVDQIFEGVVHSDGVFIGDGKNVNVGKDIEGVENTASCPERRCRDF</sequence>
<feature type="transmembrane region" description="Helical" evidence="7">
    <location>
        <begin position="218"/>
        <end position="244"/>
    </location>
</feature>
<dbReference type="EMBL" id="CM003101">
    <property type="protein sequence ID" value="KUI69084.1"/>
    <property type="molecule type" value="Genomic_DNA"/>
</dbReference>
<dbReference type="PRINTS" id="PR00171">
    <property type="entry name" value="SUGRTRNSPORT"/>
</dbReference>
<feature type="transmembrane region" description="Helical" evidence="7">
    <location>
        <begin position="20"/>
        <end position="39"/>
    </location>
</feature>
<dbReference type="Proteomes" id="UP000078559">
    <property type="component" value="Chromosome 4"/>
</dbReference>
<dbReference type="AlphaFoldDB" id="A0A194VXY7"/>
<feature type="transmembrane region" description="Helical" evidence="7">
    <location>
        <begin position="256"/>
        <end position="277"/>
    </location>
</feature>
<proteinExistence type="inferred from homology"/>
<comment type="subcellular location">
    <subcellularLocation>
        <location evidence="1">Membrane</location>
        <topology evidence="1">Multi-pass membrane protein</topology>
    </subcellularLocation>
</comment>
<evidence type="ECO:0000259" key="8">
    <source>
        <dbReference type="PROSITE" id="PS50850"/>
    </source>
</evidence>
<feature type="transmembrane region" description="Helical" evidence="7">
    <location>
        <begin position="284"/>
        <end position="307"/>
    </location>
</feature>
<dbReference type="GO" id="GO:0016020">
    <property type="term" value="C:membrane"/>
    <property type="evidence" value="ECO:0007669"/>
    <property type="project" value="UniProtKB-SubCell"/>
</dbReference>
<dbReference type="SUPFAM" id="SSF103473">
    <property type="entry name" value="MFS general substrate transporter"/>
    <property type="match status" value="1"/>
</dbReference>
<dbReference type="InterPro" id="IPR050360">
    <property type="entry name" value="MFS_Sugar_Transporters"/>
</dbReference>
<dbReference type="Gene3D" id="1.20.1250.20">
    <property type="entry name" value="MFS general substrate transporter like domains"/>
    <property type="match status" value="1"/>
</dbReference>
<gene>
    <name evidence="9" type="ORF">VM1G_04191</name>
</gene>
<dbReference type="InterPro" id="IPR036259">
    <property type="entry name" value="MFS_trans_sf"/>
</dbReference>
<feature type="transmembrane region" description="Helical" evidence="7">
    <location>
        <begin position="51"/>
        <end position="70"/>
    </location>
</feature>
<dbReference type="SMR" id="A0A194VXY7"/>
<dbReference type="InterPro" id="IPR005829">
    <property type="entry name" value="Sugar_transporter_CS"/>
</dbReference>
<keyword evidence="4 7" id="KW-0812">Transmembrane</keyword>
<dbReference type="InterPro" id="IPR005828">
    <property type="entry name" value="MFS_sugar_transport-like"/>
</dbReference>
<accession>A0A194VXY7</accession>
<dbReference type="FunFam" id="1.20.1250.20:FF:000134">
    <property type="entry name" value="MFS sugar transporter protein"/>
    <property type="match status" value="1"/>
</dbReference>